<dbReference type="EMBL" id="HBEG01016760">
    <property type="protein sequence ID" value="CAD8354712.1"/>
    <property type="molecule type" value="Transcribed_RNA"/>
</dbReference>
<feature type="region of interest" description="Disordered" evidence="1">
    <location>
        <begin position="208"/>
        <end position="234"/>
    </location>
</feature>
<reference evidence="2" key="1">
    <citation type="submission" date="2021-01" db="EMBL/GenBank/DDBJ databases">
        <authorList>
            <person name="Corre E."/>
            <person name="Pelletier E."/>
            <person name="Niang G."/>
            <person name="Scheremetjew M."/>
            <person name="Finn R."/>
            <person name="Kale V."/>
            <person name="Holt S."/>
            <person name="Cochrane G."/>
            <person name="Meng A."/>
            <person name="Brown T."/>
            <person name="Cohen L."/>
        </authorList>
    </citation>
    <scope>NUCLEOTIDE SEQUENCE</scope>
    <source>
        <strain evidence="2">Pbaha01</strain>
    </source>
</reference>
<dbReference type="AlphaFoldDB" id="A0A7S0A6K8"/>
<evidence type="ECO:0000256" key="1">
    <source>
        <dbReference type="SAM" id="MobiDB-lite"/>
    </source>
</evidence>
<feature type="compositionally biased region" description="Low complexity" evidence="1">
    <location>
        <begin position="374"/>
        <end position="386"/>
    </location>
</feature>
<protein>
    <submittedName>
        <fullName evidence="2">Uncharacterized protein</fullName>
    </submittedName>
</protein>
<sequence length="509" mass="54827">MPVYEQKLISPFAIRFTQEHIRTTFRDGRLVEASLNEVQALPGTDGYDIVLRAPFPNIEIIRWSSPCQAQGAAVASCCPVRKEEGRCTHWFTLDNRRLYCLQCAAAVHWPRRVAVVVDLLYADPGSVRKKYDSTTHGCSVSVRHSCKGPELGTWRWQEGLPCGAAAAALEAVHRDDARASAQELLDAPEEEGSLLALAHGAAPLEQLTKSGGGGCPTPSTIEASEDSEGAEEVLPPPPEEVLLLAVKRGLAGVWYGGEGETYRFRFGAGTDWTCVRQGAKGARTFTATYDADNDVIWWGTNGAFYIGASEMAEEPDELRIYAVGDRRARKPRFVWHRRGCGPSSSAAAELPAAGSWPAKGPTRAKAGAPGVRPAAGQSDRSAAAAPPERRAGRAAAAGPEGGRRGPKNLADAALAEAEAQLRQPSNEGFVWIEGWNERYARHLGPLRAFLERHPERVCVTPGRGNRYTVSLAGSGASTAATATMQRRAAWQFGSASSSRWVRKSSDLEG</sequence>
<feature type="region of interest" description="Disordered" evidence="1">
    <location>
        <begin position="339"/>
        <end position="407"/>
    </location>
</feature>
<gene>
    <name evidence="2" type="ORF">PBAH0796_LOCUS10079</name>
</gene>
<evidence type="ECO:0000313" key="2">
    <source>
        <dbReference type="EMBL" id="CAD8354712.1"/>
    </source>
</evidence>
<proteinExistence type="predicted"/>
<name>A0A7S0A6K8_9DINO</name>
<organism evidence="2">
    <name type="scientific">Pyrodinium bahamense</name>
    <dbReference type="NCBI Taxonomy" id="73915"/>
    <lineage>
        <taxon>Eukaryota</taxon>
        <taxon>Sar</taxon>
        <taxon>Alveolata</taxon>
        <taxon>Dinophyceae</taxon>
        <taxon>Gonyaulacales</taxon>
        <taxon>Pyrocystaceae</taxon>
        <taxon>Pyrodinium</taxon>
    </lineage>
</organism>
<feature type="compositionally biased region" description="Low complexity" evidence="1">
    <location>
        <begin position="342"/>
        <end position="358"/>
    </location>
</feature>
<accession>A0A7S0A6K8</accession>